<evidence type="ECO:0000313" key="1">
    <source>
        <dbReference type="EMBL" id="ALC18212.1"/>
    </source>
</evidence>
<reference evidence="1 2" key="1">
    <citation type="submission" date="2015-07" db="EMBL/GenBank/DDBJ databases">
        <title>Isolation and Genomic Characterization of a Novel Halophilic Metal-Reducing Deltaproteobacterium from the Deep Subsurface.</title>
        <authorList>
            <person name="Badalamenti J.P."/>
            <person name="Summers Z.M."/>
            <person name="Gralnick J.A."/>
            <person name="Bond D.R."/>
        </authorList>
    </citation>
    <scope>NUCLEOTIDE SEQUENCE [LARGE SCALE GENOMIC DNA]</scope>
    <source>
        <strain evidence="1 2">WTL</strain>
    </source>
</reference>
<dbReference type="OrthoDB" id="5387752at2"/>
<gene>
    <name evidence="1" type="ORF">DSOUD_3498</name>
</gene>
<dbReference type="PATRIC" id="fig|1603606.3.peg.3769"/>
<protein>
    <submittedName>
        <fullName evidence="1">Uncharacterized protein</fullName>
    </submittedName>
</protein>
<dbReference type="Proteomes" id="UP000057158">
    <property type="component" value="Chromosome"/>
</dbReference>
<keyword evidence="2" id="KW-1185">Reference proteome</keyword>
<sequence>MKGLLIEDEIRWLDRWSANLGAHLKTRDSSNNLLIFDGKYGREEILALIAEAPQDVYRIIDLEEAPEEDCDFMADSGICYRKLN</sequence>
<dbReference type="RefSeq" id="WP_053552146.1">
    <property type="nucleotide sequence ID" value="NZ_CP010802.1"/>
</dbReference>
<dbReference type="AlphaFoldDB" id="A0A0M4DKV2"/>
<dbReference type="KEGG" id="des:DSOUD_3498"/>
<proteinExistence type="predicted"/>
<dbReference type="EMBL" id="CP010802">
    <property type="protein sequence ID" value="ALC18212.1"/>
    <property type="molecule type" value="Genomic_DNA"/>
</dbReference>
<name>A0A0M4DKV2_9BACT</name>
<organism evidence="1 2">
    <name type="scientific">Desulfuromonas soudanensis</name>
    <dbReference type="NCBI Taxonomy" id="1603606"/>
    <lineage>
        <taxon>Bacteria</taxon>
        <taxon>Pseudomonadati</taxon>
        <taxon>Thermodesulfobacteriota</taxon>
        <taxon>Desulfuromonadia</taxon>
        <taxon>Desulfuromonadales</taxon>
        <taxon>Desulfuromonadaceae</taxon>
        <taxon>Desulfuromonas</taxon>
    </lineage>
</organism>
<accession>A0A0M4DKV2</accession>
<evidence type="ECO:0000313" key="2">
    <source>
        <dbReference type="Proteomes" id="UP000057158"/>
    </source>
</evidence>